<evidence type="ECO:0000259" key="2">
    <source>
        <dbReference type="Pfam" id="PF04892"/>
    </source>
</evidence>
<evidence type="ECO:0000313" key="4">
    <source>
        <dbReference type="Proteomes" id="UP000251431"/>
    </source>
</evidence>
<dbReference type="RefSeq" id="WP_112117224.1">
    <property type="nucleotide sequence ID" value="NZ_UAQE01000001.1"/>
</dbReference>
<dbReference type="PANTHER" id="PTHR36834">
    <property type="entry name" value="MEMBRANE PROTEIN-RELATED"/>
    <property type="match status" value="1"/>
</dbReference>
<dbReference type="InterPro" id="IPR053150">
    <property type="entry name" value="Teicoplanin_resist-assoc"/>
</dbReference>
<keyword evidence="1" id="KW-1133">Transmembrane helix</keyword>
<dbReference type="EMBL" id="UAQE01000001">
    <property type="protein sequence ID" value="SPT98978.1"/>
    <property type="molecule type" value="Genomic_DNA"/>
</dbReference>
<feature type="domain" description="VanZ-like" evidence="2">
    <location>
        <begin position="88"/>
        <end position="209"/>
    </location>
</feature>
<keyword evidence="1" id="KW-0472">Membrane</keyword>
<dbReference type="Proteomes" id="UP000251431">
    <property type="component" value="Unassembled WGS sequence"/>
</dbReference>
<keyword evidence="1" id="KW-0812">Transmembrane</keyword>
<sequence length="217" mass="25036">MDDIFFSYLQAIVEHIKIWEGIKGKWVLSLSKNNIADVQNNAKLPLPYRDVIDTYHLPLKIAGWILFSIYSFMAFYKLVIDRLVDVVVILLKGDYSIGDLGLFDYSSWRLTTNFIPFETILRYINYSQYFNWEIIIVNLLGNLLIFTPMGFLLPLLSKKFRKAWVIICLGFISSLAVETVQFIFTVGSADIDDLILNTIGAWLGYLAYKGILIRPKK</sequence>
<protein>
    <submittedName>
        <fullName evidence="3">VanZ family protein</fullName>
    </submittedName>
</protein>
<evidence type="ECO:0000256" key="1">
    <source>
        <dbReference type="SAM" id="Phobius"/>
    </source>
</evidence>
<dbReference type="PANTHER" id="PTHR36834:SF2">
    <property type="entry name" value="MEMBRANE PROTEIN"/>
    <property type="match status" value="1"/>
</dbReference>
<dbReference type="AlphaFoldDB" id="A0A2X0XYZ7"/>
<dbReference type="STRING" id="1421.A2J09_20905"/>
<feature type="transmembrane region" description="Helical" evidence="1">
    <location>
        <begin position="194"/>
        <end position="212"/>
    </location>
</feature>
<name>A0A2X0XYZ7_9BACI</name>
<dbReference type="InterPro" id="IPR006976">
    <property type="entry name" value="VanZ-like"/>
</dbReference>
<reference evidence="3 4" key="1">
    <citation type="submission" date="2018-06" db="EMBL/GenBank/DDBJ databases">
        <authorList>
            <consortium name="Pathogen Informatics"/>
            <person name="Doyle S."/>
        </authorList>
    </citation>
    <scope>NUCLEOTIDE SEQUENCE [LARGE SCALE GENOMIC DNA]</scope>
    <source>
        <strain evidence="3 4">NCTC7582</strain>
    </source>
</reference>
<feature type="transmembrane region" description="Helical" evidence="1">
    <location>
        <begin position="57"/>
        <end position="76"/>
    </location>
</feature>
<organism evidence="3 4">
    <name type="scientific">Lysinibacillus capsici</name>
    <dbReference type="NCBI Taxonomy" id="2115968"/>
    <lineage>
        <taxon>Bacteria</taxon>
        <taxon>Bacillati</taxon>
        <taxon>Bacillota</taxon>
        <taxon>Bacilli</taxon>
        <taxon>Bacillales</taxon>
        <taxon>Bacillaceae</taxon>
        <taxon>Lysinibacillus</taxon>
    </lineage>
</organism>
<feature type="transmembrane region" description="Helical" evidence="1">
    <location>
        <begin position="163"/>
        <end position="188"/>
    </location>
</feature>
<evidence type="ECO:0000313" key="3">
    <source>
        <dbReference type="EMBL" id="SPT98978.1"/>
    </source>
</evidence>
<dbReference type="Pfam" id="PF04892">
    <property type="entry name" value="VanZ"/>
    <property type="match status" value="1"/>
</dbReference>
<gene>
    <name evidence="3" type="ORF">NCTC7582_02073</name>
</gene>
<accession>A0A2X0XYZ7</accession>
<proteinExistence type="predicted"/>
<feature type="transmembrane region" description="Helical" evidence="1">
    <location>
        <begin position="134"/>
        <end position="156"/>
    </location>
</feature>